<evidence type="ECO:0000313" key="4">
    <source>
        <dbReference type="EMBL" id="GAA2331517.1"/>
    </source>
</evidence>
<dbReference type="PANTHER" id="PTHR43476:SF4">
    <property type="entry name" value="BLR0106 PROTEIN"/>
    <property type="match status" value="1"/>
</dbReference>
<accession>A0ABN3FJL5</accession>
<feature type="domain" description="FAD-binding" evidence="3">
    <location>
        <begin position="131"/>
        <end position="326"/>
    </location>
</feature>
<organism evidence="4 5">
    <name type="scientific">Dactylosporangium salmoneum</name>
    <dbReference type="NCBI Taxonomy" id="53361"/>
    <lineage>
        <taxon>Bacteria</taxon>
        <taxon>Bacillati</taxon>
        <taxon>Actinomycetota</taxon>
        <taxon>Actinomycetes</taxon>
        <taxon>Micromonosporales</taxon>
        <taxon>Micromonosporaceae</taxon>
        <taxon>Dactylosporangium</taxon>
    </lineage>
</organism>
<dbReference type="PANTHER" id="PTHR43476">
    <property type="entry name" value="3-(3-HYDROXY-PHENYL)PROPIONATE/3-HYDROXYCINNAMIC ACID HYDROXYLASE"/>
    <property type="match status" value="1"/>
</dbReference>
<proteinExistence type="predicted"/>
<keyword evidence="2" id="KW-0520">NAD</keyword>
<dbReference type="PRINTS" id="PR00420">
    <property type="entry name" value="RNGMNOXGNASE"/>
</dbReference>
<name>A0ABN3FJL5_9ACTN</name>
<keyword evidence="1" id="KW-0560">Oxidoreductase</keyword>
<gene>
    <name evidence="4" type="ORF">GCM10010170_010060</name>
</gene>
<evidence type="ECO:0000256" key="1">
    <source>
        <dbReference type="ARBA" id="ARBA00023002"/>
    </source>
</evidence>
<dbReference type="InterPro" id="IPR050631">
    <property type="entry name" value="PheA/TfdB_FAD_monoxygenase"/>
</dbReference>
<feature type="domain" description="FAD-binding" evidence="3">
    <location>
        <begin position="2"/>
        <end position="124"/>
    </location>
</feature>
<dbReference type="Pfam" id="PF01494">
    <property type="entry name" value="FAD_binding_3"/>
    <property type="match status" value="2"/>
</dbReference>
<comment type="caution">
    <text evidence="4">The sequence shown here is derived from an EMBL/GenBank/DDBJ whole genome shotgun (WGS) entry which is preliminary data.</text>
</comment>
<dbReference type="Proteomes" id="UP001501444">
    <property type="component" value="Unassembled WGS sequence"/>
</dbReference>
<keyword evidence="5" id="KW-1185">Reference proteome</keyword>
<evidence type="ECO:0000256" key="2">
    <source>
        <dbReference type="ARBA" id="ARBA00023027"/>
    </source>
</evidence>
<dbReference type="SUPFAM" id="SSF51905">
    <property type="entry name" value="FAD/NAD(P)-binding domain"/>
    <property type="match status" value="1"/>
</dbReference>
<evidence type="ECO:0000259" key="3">
    <source>
        <dbReference type="Pfam" id="PF01494"/>
    </source>
</evidence>
<dbReference type="InterPro" id="IPR036188">
    <property type="entry name" value="FAD/NAD-bd_sf"/>
</dbReference>
<reference evidence="4 5" key="1">
    <citation type="journal article" date="2019" name="Int. J. Syst. Evol. Microbiol.">
        <title>The Global Catalogue of Microorganisms (GCM) 10K type strain sequencing project: providing services to taxonomists for standard genome sequencing and annotation.</title>
        <authorList>
            <consortium name="The Broad Institute Genomics Platform"/>
            <consortium name="The Broad Institute Genome Sequencing Center for Infectious Disease"/>
            <person name="Wu L."/>
            <person name="Ma J."/>
        </authorList>
    </citation>
    <scope>NUCLEOTIDE SEQUENCE [LARGE SCALE GENOMIC DNA]</scope>
    <source>
        <strain evidence="4 5">JCM 3272</strain>
    </source>
</reference>
<dbReference type="InterPro" id="IPR002938">
    <property type="entry name" value="FAD-bd"/>
</dbReference>
<sequence>MKVAIAGGGPGGLFLAILLKRARPDIEVVVWERNRAEDAFGFGVVFSDTTLASINDADPVLQQALVDHGARWDTIEVRMKGERWTAGGNGMAAVGRKTLLALMQRRAIEAGVNVRFRTEVGLADTAGFDVVVAADGANSRLRTQLAEHFRPSCEQATAKFIWLGTTHAFPGLTFLHEQSPDGVFAVHAYPIDARTGTFIVETDEASWRSAGLDEFDVEQPPGPSDTKSRRYLEKLFAEHIGATPLLVNNSRWANFRTRRAATWRHGNVVLLGDAAHTAHFSVGSGTKMAMEDAIVLADCLTTVDDLDEGLGRYEERARPSVEKIQQSAAPSLAWWEHFGRLYQALDPWQFAFHFFSRTLPVDRLERRDRRFVEAVRGRWAGEHGAPPLHSPGRLAHESVAGRVLPTDPGGVLAPCASGQTLRLPLHAAAPASRSSSAPWALRTTAPDRTTEVADAAAQAASAAAQAALVVVDGGTRFTRALLSEELRLAYGATTAIVVNAGEPEVAETAVLSGRADFVVITSEDLPGWARSGDGDQRG</sequence>
<dbReference type="EMBL" id="BAAARV010000006">
    <property type="protein sequence ID" value="GAA2331517.1"/>
    <property type="molecule type" value="Genomic_DNA"/>
</dbReference>
<evidence type="ECO:0000313" key="5">
    <source>
        <dbReference type="Proteomes" id="UP001501444"/>
    </source>
</evidence>
<protein>
    <recommendedName>
        <fullName evidence="3">FAD-binding domain-containing protein</fullName>
    </recommendedName>
</protein>
<dbReference type="Gene3D" id="3.30.9.20">
    <property type="match status" value="1"/>
</dbReference>
<dbReference type="RefSeq" id="WP_344611028.1">
    <property type="nucleotide sequence ID" value="NZ_BAAARV010000006.1"/>
</dbReference>
<dbReference type="Gene3D" id="3.50.50.60">
    <property type="entry name" value="FAD/NAD(P)-binding domain"/>
    <property type="match status" value="1"/>
</dbReference>